<keyword evidence="3" id="KW-1185">Reference proteome</keyword>
<dbReference type="InterPro" id="IPR027471">
    <property type="entry name" value="YbeD-like_sf"/>
</dbReference>
<comment type="caution">
    <text evidence="2">The sequence shown here is derived from an EMBL/GenBank/DDBJ whole genome shotgun (WGS) entry which is preliminary data.</text>
</comment>
<name>A6DH52_9BACT</name>
<dbReference type="Proteomes" id="UP000004947">
    <property type="component" value="Unassembled WGS sequence"/>
</dbReference>
<gene>
    <name evidence="2" type="ORF">LNTAR_14002</name>
</gene>
<proteinExistence type="predicted"/>
<dbReference type="SUPFAM" id="SSF117991">
    <property type="entry name" value="YbeD/HP0495-like"/>
    <property type="match status" value="1"/>
</dbReference>
<evidence type="ECO:0000256" key="1">
    <source>
        <dbReference type="SAM" id="MobiDB-lite"/>
    </source>
</evidence>
<feature type="region of interest" description="Disordered" evidence="1">
    <location>
        <begin position="1"/>
        <end position="26"/>
    </location>
</feature>
<sequence length="107" mass="11998">MKKWGGGVKMREKFQETNTMQDDPGKQLEFPLDCQFRIMAMANAENIPQDLQKVIDQHDLKSTPKKGNSTKKGTYQSWIVSGTIYSLESLRAVGADFSAIDGVKMVL</sequence>
<dbReference type="Pfam" id="PF04359">
    <property type="entry name" value="DUF493"/>
    <property type="match status" value="1"/>
</dbReference>
<dbReference type="AlphaFoldDB" id="A6DH52"/>
<dbReference type="EMBL" id="ABCK01000003">
    <property type="protein sequence ID" value="EDM28935.1"/>
    <property type="molecule type" value="Genomic_DNA"/>
</dbReference>
<reference evidence="2 3" key="1">
    <citation type="journal article" date="2010" name="J. Bacteriol.">
        <title>Genome sequence of Lentisphaera araneosa HTCC2155T, the type species of the order Lentisphaerales in the phylum Lentisphaerae.</title>
        <authorList>
            <person name="Thrash J.C."/>
            <person name="Cho J.C."/>
            <person name="Vergin K.L."/>
            <person name="Morris R.M."/>
            <person name="Giovannoni S.J."/>
        </authorList>
    </citation>
    <scope>NUCLEOTIDE SEQUENCE [LARGE SCALE GENOMIC DNA]</scope>
    <source>
        <strain evidence="2 3">HTCC2155</strain>
    </source>
</reference>
<protein>
    <submittedName>
        <fullName evidence="2">Uncharacterized protein</fullName>
    </submittedName>
</protein>
<organism evidence="2 3">
    <name type="scientific">Lentisphaera araneosa HTCC2155</name>
    <dbReference type="NCBI Taxonomy" id="313628"/>
    <lineage>
        <taxon>Bacteria</taxon>
        <taxon>Pseudomonadati</taxon>
        <taxon>Lentisphaerota</taxon>
        <taxon>Lentisphaeria</taxon>
        <taxon>Lentisphaerales</taxon>
        <taxon>Lentisphaeraceae</taxon>
        <taxon>Lentisphaera</taxon>
    </lineage>
</organism>
<evidence type="ECO:0000313" key="3">
    <source>
        <dbReference type="Proteomes" id="UP000004947"/>
    </source>
</evidence>
<dbReference type="STRING" id="313628.LNTAR_14002"/>
<dbReference type="InterPro" id="IPR007454">
    <property type="entry name" value="UPF0250_YbeD-like"/>
</dbReference>
<dbReference type="Gene3D" id="3.30.70.260">
    <property type="match status" value="1"/>
</dbReference>
<evidence type="ECO:0000313" key="2">
    <source>
        <dbReference type="EMBL" id="EDM28935.1"/>
    </source>
</evidence>
<accession>A6DH52</accession>